<organism evidence="3 4">
    <name type="scientific">Algisphaera agarilytica</name>
    <dbReference type="NCBI Taxonomy" id="1385975"/>
    <lineage>
        <taxon>Bacteria</taxon>
        <taxon>Pseudomonadati</taxon>
        <taxon>Planctomycetota</taxon>
        <taxon>Phycisphaerae</taxon>
        <taxon>Phycisphaerales</taxon>
        <taxon>Phycisphaeraceae</taxon>
        <taxon>Algisphaera</taxon>
    </lineage>
</organism>
<feature type="chain" id="PRO_5030815427" description="Peptidase S55 domain-containing protein" evidence="1">
    <location>
        <begin position="29"/>
        <end position="663"/>
    </location>
</feature>
<evidence type="ECO:0000313" key="3">
    <source>
        <dbReference type="EMBL" id="MBB6431623.1"/>
    </source>
</evidence>
<proteinExistence type="predicted"/>
<feature type="signal peptide" evidence="1">
    <location>
        <begin position="1"/>
        <end position="28"/>
    </location>
</feature>
<keyword evidence="1" id="KW-0732">Signal</keyword>
<dbReference type="AlphaFoldDB" id="A0A7X0H9L9"/>
<reference evidence="3 4" key="1">
    <citation type="submission" date="2020-08" db="EMBL/GenBank/DDBJ databases">
        <title>Genomic Encyclopedia of Type Strains, Phase IV (KMG-IV): sequencing the most valuable type-strain genomes for metagenomic binning, comparative biology and taxonomic classification.</title>
        <authorList>
            <person name="Goeker M."/>
        </authorList>
    </citation>
    <scope>NUCLEOTIDE SEQUENCE [LARGE SCALE GENOMIC DNA]</scope>
    <source>
        <strain evidence="3 4">DSM 103725</strain>
    </source>
</reference>
<name>A0A7X0H9L9_9BACT</name>
<dbReference type="Proteomes" id="UP000541810">
    <property type="component" value="Unassembled WGS sequence"/>
</dbReference>
<feature type="domain" description="Peptidase S55" evidence="2">
    <location>
        <begin position="1"/>
        <end position="165"/>
    </location>
</feature>
<dbReference type="InterPro" id="IPR008763">
    <property type="entry name" value="Peptidase_S55"/>
</dbReference>
<comment type="caution">
    <text evidence="3">The sequence shown here is derived from an EMBL/GenBank/DDBJ whole genome shotgun (WGS) entry which is preliminary data.</text>
</comment>
<keyword evidence="4" id="KW-1185">Reference proteome</keyword>
<gene>
    <name evidence="3" type="ORF">HNQ40_003429</name>
</gene>
<dbReference type="EMBL" id="JACHGY010000001">
    <property type="protein sequence ID" value="MBB6431623.1"/>
    <property type="molecule type" value="Genomic_DNA"/>
</dbReference>
<dbReference type="RefSeq" id="WP_184679078.1">
    <property type="nucleotide sequence ID" value="NZ_JACHGY010000001.1"/>
</dbReference>
<dbReference type="PROSITE" id="PS51494">
    <property type="entry name" value="SPOIVB"/>
    <property type="match status" value="1"/>
</dbReference>
<sequence>MHTHSMRRFLCVLGVCLLLTTGATPIHAADPDPAPAAPTPIMAFDEVKVGMKGYGKTVFHGSEVEPFGFEVVSVISDSSAQRGTVWVICSDERMMRSGPVQGMSGSPMYVWEEGEEGTIGEGGRLIGAFAFGYSDVNVCLVGVQPIEYMREVGDRALEEDLDEAQVSQVPPGTMQRSIVALETAAERVGASEQARSGLLRMQELMSHSPQLKPTQTQAEALASVQVPAGLATGGDVVPMHLPMSVGNAQTAEFFAPLLAPAGIAARSSPITSVAGKPPSNVDPAKVKLEPGSVLSIPLAYGDMDVNAAGTVTDVLPDGTVLGFGHAMNSVGSSRLPMASGYTHFVVSRDSISFKLASSLDIVGSIVRDEASAVAGVGDIAFISAPVNIQVDLPAQPTRNYSYHAVDHFLLTPNIVALLASSSLNAVQGTPILHTMHATGTMTFTGGRTFELDSLIPGQGMNGLMFDMLPPMIALMQNPFEPLKLESADLTIKVEEGIHMASMVSASLDQRVAKPGDTVQVTLTLQPFDGPAFTRTLPFTLPTDLTEGEYQLLISDADSYSYRMIASRPDLANIDDADQLLRALQTIADVDPRGIYVGLPLQRQGIAVGGQAMNDLPSSRAMVLASTASSTTMPFPRFVESAYPADQVISGELFLPLRVVPDQP</sequence>
<evidence type="ECO:0000313" key="4">
    <source>
        <dbReference type="Proteomes" id="UP000541810"/>
    </source>
</evidence>
<evidence type="ECO:0000256" key="1">
    <source>
        <dbReference type="SAM" id="SignalP"/>
    </source>
</evidence>
<protein>
    <recommendedName>
        <fullName evidence="2">Peptidase S55 domain-containing protein</fullName>
    </recommendedName>
</protein>
<evidence type="ECO:0000259" key="2">
    <source>
        <dbReference type="PROSITE" id="PS51494"/>
    </source>
</evidence>
<accession>A0A7X0H9L9</accession>